<proteinExistence type="predicted"/>
<dbReference type="InterPro" id="IPR008928">
    <property type="entry name" value="6-hairpin_glycosidase_sf"/>
</dbReference>
<feature type="domain" description="GH15-like" evidence="1">
    <location>
        <begin position="46"/>
        <end position="85"/>
    </location>
</feature>
<dbReference type="OrthoDB" id="5641212at2"/>
<dbReference type="Gene3D" id="1.50.10.10">
    <property type="match status" value="1"/>
</dbReference>
<dbReference type="RefSeq" id="WP_104510463.1">
    <property type="nucleotide sequence ID" value="NZ_JACIGC010000004.1"/>
</dbReference>
<reference evidence="2 3" key="1">
    <citation type="journal article" date="2018" name="Arch. Microbiol.">
        <title>New insights into the metabolic potential of the phototrophic purple bacterium Rhodopila globiformis DSM 161(T) from its draft genome sequence and evidence for a vanadium-dependent nitrogenase.</title>
        <authorList>
            <person name="Imhoff J.F."/>
            <person name="Rahn T."/>
            <person name="Kunzel S."/>
            <person name="Neulinger S.C."/>
        </authorList>
    </citation>
    <scope>NUCLEOTIDE SEQUENCE [LARGE SCALE GENOMIC DNA]</scope>
    <source>
        <strain evidence="2 3">DSM 16996</strain>
    </source>
</reference>
<name>A0A2S6MVF8_9HYPH</name>
<dbReference type="InterPro" id="IPR011613">
    <property type="entry name" value="GH15-like"/>
</dbReference>
<dbReference type="EMBL" id="NHSJ01000134">
    <property type="protein sequence ID" value="PPQ26346.1"/>
    <property type="molecule type" value="Genomic_DNA"/>
</dbReference>
<evidence type="ECO:0000259" key="1">
    <source>
        <dbReference type="Pfam" id="PF00723"/>
    </source>
</evidence>
<evidence type="ECO:0000313" key="2">
    <source>
        <dbReference type="EMBL" id="PPQ26346.1"/>
    </source>
</evidence>
<organism evidence="2 3">
    <name type="scientific">Rhodoblastus sphagnicola</name>
    <dbReference type="NCBI Taxonomy" id="333368"/>
    <lineage>
        <taxon>Bacteria</taxon>
        <taxon>Pseudomonadati</taxon>
        <taxon>Pseudomonadota</taxon>
        <taxon>Alphaproteobacteria</taxon>
        <taxon>Hyphomicrobiales</taxon>
        <taxon>Rhodoblastaceae</taxon>
        <taxon>Rhodoblastus</taxon>
    </lineage>
</organism>
<keyword evidence="3" id="KW-1185">Reference proteome</keyword>
<gene>
    <name evidence="2" type="ORF">CCR94_22125</name>
</gene>
<accession>A0A2S6MVF8</accession>
<comment type="caution">
    <text evidence="2">The sequence shown here is derived from an EMBL/GenBank/DDBJ whole genome shotgun (WGS) entry which is preliminary data.</text>
</comment>
<sequence>MNKPDLEPLSVGLNDWLTRQYGRCAELMPLAISATHVVRHRRNYGQTVRPARGSIVASTDGAENPDYCFHWLRDSSIVIDGLRYLIEDGTLRDEGLRLFGEFVEFSQGLSRLDGRATS</sequence>
<dbReference type="InterPro" id="IPR012341">
    <property type="entry name" value="6hp_glycosidase-like_sf"/>
</dbReference>
<protein>
    <recommendedName>
        <fullName evidence="1">GH15-like domain-containing protein</fullName>
    </recommendedName>
</protein>
<dbReference type="SUPFAM" id="SSF48208">
    <property type="entry name" value="Six-hairpin glycosidases"/>
    <property type="match status" value="1"/>
</dbReference>
<dbReference type="Pfam" id="PF00723">
    <property type="entry name" value="Glyco_hydro_15"/>
    <property type="match status" value="1"/>
</dbReference>
<dbReference type="AlphaFoldDB" id="A0A2S6MVF8"/>
<evidence type="ECO:0000313" key="3">
    <source>
        <dbReference type="Proteomes" id="UP000239089"/>
    </source>
</evidence>
<dbReference type="Proteomes" id="UP000239089">
    <property type="component" value="Unassembled WGS sequence"/>
</dbReference>
<dbReference type="GO" id="GO:0005975">
    <property type="term" value="P:carbohydrate metabolic process"/>
    <property type="evidence" value="ECO:0007669"/>
    <property type="project" value="InterPro"/>
</dbReference>